<dbReference type="Proteomes" id="UP001501588">
    <property type="component" value="Unassembled WGS sequence"/>
</dbReference>
<dbReference type="EMBL" id="BAAAFZ010000104">
    <property type="protein sequence ID" value="GAA0605942.1"/>
    <property type="molecule type" value="Genomic_DNA"/>
</dbReference>
<keyword evidence="3" id="KW-1185">Reference proteome</keyword>
<evidence type="ECO:0000259" key="1">
    <source>
        <dbReference type="Pfam" id="PF13449"/>
    </source>
</evidence>
<dbReference type="InterPro" id="IPR027372">
    <property type="entry name" value="Phytase-like_dom"/>
</dbReference>
<name>A0ABN1G8C4_9PROT</name>
<dbReference type="Pfam" id="PF13449">
    <property type="entry name" value="Phytase-like"/>
    <property type="match status" value="1"/>
</dbReference>
<protein>
    <recommendedName>
        <fullName evidence="1">Phytase-like domain-containing protein</fullName>
    </recommendedName>
</protein>
<gene>
    <name evidence="2" type="ORF">GCM10009416_49140</name>
</gene>
<accession>A0ABN1G8C4</accession>
<proteinExistence type="predicted"/>
<evidence type="ECO:0000313" key="3">
    <source>
        <dbReference type="Proteomes" id="UP001501588"/>
    </source>
</evidence>
<comment type="caution">
    <text evidence="2">The sequence shown here is derived from an EMBL/GenBank/DDBJ whole genome shotgun (WGS) entry which is preliminary data.</text>
</comment>
<evidence type="ECO:0000313" key="2">
    <source>
        <dbReference type="EMBL" id="GAA0605942.1"/>
    </source>
</evidence>
<organism evidence="2 3">
    <name type="scientific">Craurococcus roseus</name>
    <dbReference type="NCBI Taxonomy" id="77585"/>
    <lineage>
        <taxon>Bacteria</taxon>
        <taxon>Pseudomonadati</taxon>
        <taxon>Pseudomonadota</taxon>
        <taxon>Alphaproteobacteria</taxon>
        <taxon>Acetobacterales</taxon>
        <taxon>Acetobacteraceae</taxon>
        <taxon>Craurococcus</taxon>
    </lineage>
</organism>
<sequence length="124" mass="12949">MPSPADAFATNGLVELLALDDQGTLLALERSFSTGAGNDIRLFLARPDPAGPDGSGRVPLRKELVLDFDEIGVALDNVEGMAFGPDLPDGRRTLVFVSDDNFAETQITQFLAFAVNGGGAAGLV</sequence>
<feature type="domain" description="Phytase-like" evidence="1">
    <location>
        <begin position="9"/>
        <end position="102"/>
    </location>
</feature>
<reference evidence="2 3" key="1">
    <citation type="journal article" date="2019" name="Int. J. Syst. Evol. Microbiol.">
        <title>The Global Catalogue of Microorganisms (GCM) 10K type strain sequencing project: providing services to taxonomists for standard genome sequencing and annotation.</title>
        <authorList>
            <consortium name="The Broad Institute Genomics Platform"/>
            <consortium name="The Broad Institute Genome Sequencing Center for Infectious Disease"/>
            <person name="Wu L."/>
            <person name="Ma J."/>
        </authorList>
    </citation>
    <scope>NUCLEOTIDE SEQUENCE [LARGE SCALE GENOMIC DNA]</scope>
    <source>
        <strain evidence="2 3">JCM 9933</strain>
    </source>
</reference>